<proteinExistence type="predicted"/>
<dbReference type="EMBL" id="SMKU01000483">
    <property type="protein sequence ID" value="TDD63628.1"/>
    <property type="molecule type" value="Genomic_DNA"/>
</dbReference>
<dbReference type="AlphaFoldDB" id="A0A4R4ZWI7"/>
<keyword evidence="3" id="KW-1185">Reference proteome</keyword>
<protein>
    <submittedName>
        <fullName evidence="2">PH domain-containing protein</fullName>
    </submittedName>
</protein>
<reference evidence="2 3" key="1">
    <citation type="submission" date="2019-03" db="EMBL/GenBank/DDBJ databases">
        <title>Draft genome sequences of novel Actinobacteria.</title>
        <authorList>
            <person name="Sahin N."/>
            <person name="Ay H."/>
            <person name="Saygin H."/>
        </authorList>
    </citation>
    <scope>NUCLEOTIDE SEQUENCE [LARGE SCALE GENOMIC DNA]</scope>
    <source>
        <strain evidence="2 3">H3C3</strain>
    </source>
</reference>
<dbReference type="Proteomes" id="UP000294513">
    <property type="component" value="Unassembled WGS sequence"/>
</dbReference>
<gene>
    <name evidence="2" type="ORF">E1298_43525</name>
</gene>
<sequence length="147" mass="15918">MDEHAGTGQHWRVPAKQLVAKWAAAAAVGALAVLNSGDVQRLLLAGVAALGLAVLALRDVLAPVRVAADHEGVTLVTGYAGRLRVPWDEVTAIRVDERRRLLLHTRLLEIETADDLHLFSAFDLGADVHDVADALYRQRARAIPDPR</sequence>
<dbReference type="OrthoDB" id="3213712at2"/>
<organism evidence="2 3">
    <name type="scientific">Actinomadura rubrisoli</name>
    <dbReference type="NCBI Taxonomy" id="2530368"/>
    <lineage>
        <taxon>Bacteria</taxon>
        <taxon>Bacillati</taxon>
        <taxon>Actinomycetota</taxon>
        <taxon>Actinomycetes</taxon>
        <taxon>Streptosporangiales</taxon>
        <taxon>Thermomonosporaceae</taxon>
        <taxon>Actinomadura</taxon>
    </lineage>
</organism>
<dbReference type="RefSeq" id="WP_131903239.1">
    <property type="nucleotide sequence ID" value="NZ_SMKU01000483.1"/>
</dbReference>
<dbReference type="Pfam" id="PF10756">
    <property type="entry name" value="bPH_6"/>
    <property type="match status" value="1"/>
</dbReference>
<name>A0A4R4ZWI7_9ACTN</name>
<dbReference type="InterPro" id="IPR019692">
    <property type="entry name" value="CFP-6_PH"/>
</dbReference>
<accession>A0A4R4ZWI7</accession>
<evidence type="ECO:0000313" key="2">
    <source>
        <dbReference type="EMBL" id="TDD63628.1"/>
    </source>
</evidence>
<comment type="caution">
    <text evidence="2">The sequence shown here is derived from an EMBL/GenBank/DDBJ whole genome shotgun (WGS) entry which is preliminary data.</text>
</comment>
<evidence type="ECO:0000259" key="1">
    <source>
        <dbReference type="Pfam" id="PF10756"/>
    </source>
</evidence>
<evidence type="ECO:0000313" key="3">
    <source>
        <dbReference type="Proteomes" id="UP000294513"/>
    </source>
</evidence>
<feature type="domain" description="Low molecular weight protein antigen 6 PH" evidence="1">
    <location>
        <begin position="64"/>
        <end position="139"/>
    </location>
</feature>